<sequence length="63" mass="6642">MLRSAAAPAGGVVADGSSGRLVMAEDVDSPMADTFAAGRDWNTAAKQVNLERSWEIPVTYLMS</sequence>
<reference evidence="2" key="1">
    <citation type="submission" date="2023-07" db="EMBL/GenBank/DDBJ databases">
        <title>Whole genome shotgun sequence of Streptomyces achromogenes subsp. rubradiris NBRC 14000.</title>
        <authorList>
            <person name="Komaki H."/>
            <person name="Tamura T."/>
        </authorList>
    </citation>
    <scope>NUCLEOTIDE SEQUENCE [LARGE SCALE GENOMIC DNA]</scope>
    <source>
        <strain evidence="2">NBRC 14000</strain>
    </source>
</reference>
<comment type="caution">
    <text evidence="1">The sequence shown here is derived from an EMBL/GenBank/DDBJ whole genome shotgun (WGS) entry which is preliminary data.</text>
</comment>
<name>A0ABQ3RDD0_STRRR</name>
<protein>
    <submittedName>
        <fullName evidence="1">Uncharacterized protein</fullName>
    </submittedName>
</protein>
<evidence type="ECO:0000313" key="1">
    <source>
        <dbReference type="EMBL" id="GHI53857.1"/>
    </source>
</evidence>
<dbReference type="Proteomes" id="UP000646738">
    <property type="component" value="Unassembled WGS sequence"/>
</dbReference>
<dbReference type="EMBL" id="BNEA01000015">
    <property type="protein sequence ID" value="GHI53857.1"/>
    <property type="molecule type" value="Genomic_DNA"/>
</dbReference>
<keyword evidence="2" id="KW-1185">Reference proteome</keyword>
<accession>A0ABQ3RDD0</accession>
<gene>
    <name evidence="1" type="ORF">Srubr_37030</name>
</gene>
<evidence type="ECO:0000313" key="2">
    <source>
        <dbReference type="Proteomes" id="UP000646738"/>
    </source>
</evidence>
<organism evidence="1 2">
    <name type="scientific">Streptomyces rubradiris</name>
    <name type="common">Streptomyces achromogenes subsp. rubradiris</name>
    <dbReference type="NCBI Taxonomy" id="285531"/>
    <lineage>
        <taxon>Bacteria</taxon>
        <taxon>Bacillati</taxon>
        <taxon>Actinomycetota</taxon>
        <taxon>Actinomycetes</taxon>
        <taxon>Kitasatosporales</taxon>
        <taxon>Streptomycetaceae</taxon>
        <taxon>Streptomyces</taxon>
    </lineage>
</organism>
<proteinExistence type="predicted"/>